<reference evidence="2" key="3">
    <citation type="submission" date="2020-10" db="EMBL/GenBank/DDBJ databases">
        <authorList>
            <person name="Bassil N.M."/>
            <person name="Lloyd J.R."/>
        </authorList>
    </citation>
    <scope>NUCLEOTIDE SEQUENCE</scope>
    <source>
        <strain evidence="2">NB2006</strain>
    </source>
</reference>
<feature type="domain" description="HTH-like" evidence="1">
    <location>
        <begin position="2"/>
        <end position="54"/>
    </location>
</feature>
<dbReference type="AlphaFoldDB" id="A0A7S7L9H7"/>
<reference evidence="2" key="2">
    <citation type="journal article" date="2019" name="Int. J. Syst. Evol. Microbiol.">
        <title>Anaerobacillus isosaccharinicus sp. nov., an alkaliphilic bacterium which degrades isosaccharinic acid.</title>
        <authorList>
            <person name="Bassil N.M."/>
            <person name="Lloyd J.R."/>
        </authorList>
    </citation>
    <scope>NUCLEOTIDE SEQUENCE [LARGE SCALE GENOMIC DNA]</scope>
    <source>
        <strain evidence="2">NB2006</strain>
    </source>
</reference>
<dbReference type="InterPro" id="IPR025948">
    <property type="entry name" value="HTH-like_dom"/>
</dbReference>
<sequence length="86" mass="10233">MQELKILIKEIYDEQKGRYGYCHIKDELVIRGYKNNHKKVQRLMKEQGLKSMVRMNNYRSYKGNAGKTAPNIFIVILRQKNQMKNG</sequence>
<gene>
    <name evidence="2" type="ORF">AWH56_003895</name>
</gene>
<organism evidence="2">
    <name type="scientific">Anaerobacillus isosaccharinicus</name>
    <dbReference type="NCBI Taxonomy" id="1532552"/>
    <lineage>
        <taxon>Bacteria</taxon>
        <taxon>Bacillati</taxon>
        <taxon>Bacillota</taxon>
        <taxon>Bacilli</taxon>
        <taxon>Bacillales</taxon>
        <taxon>Bacillaceae</taxon>
        <taxon>Anaerobacillus</taxon>
    </lineage>
</organism>
<name>A0A7S7L9H7_9BACI</name>
<reference evidence="2" key="1">
    <citation type="journal article" date="2017" name="Genome Announc.">
        <title>Draft Genome Sequences of Four Alkaliphilic Bacteria Belonging to the Anaerobacillus Genus.</title>
        <authorList>
            <person name="Bassil N.M."/>
            <person name="Lloyd J.R."/>
        </authorList>
    </citation>
    <scope>NUCLEOTIDE SEQUENCE [LARGE SCALE GENOMIC DNA]</scope>
    <source>
        <strain evidence="2">NB2006</strain>
    </source>
</reference>
<dbReference type="OrthoDB" id="9781005at2"/>
<dbReference type="EMBL" id="CP063356">
    <property type="protein sequence ID" value="QOY36806.1"/>
    <property type="molecule type" value="Genomic_DNA"/>
</dbReference>
<dbReference type="Pfam" id="PF13276">
    <property type="entry name" value="HTH_21"/>
    <property type="match status" value="1"/>
</dbReference>
<evidence type="ECO:0000259" key="1">
    <source>
        <dbReference type="Pfam" id="PF13276"/>
    </source>
</evidence>
<accession>A0A7S7L9H7</accession>
<protein>
    <submittedName>
        <fullName evidence="2">Transposase</fullName>
    </submittedName>
</protein>
<proteinExistence type="predicted"/>
<evidence type="ECO:0000313" key="2">
    <source>
        <dbReference type="EMBL" id="QOY36806.1"/>
    </source>
</evidence>